<evidence type="ECO:0000256" key="7">
    <source>
        <dbReference type="ARBA" id="ARBA00022927"/>
    </source>
</evidence>
<dbReference type="EMBL" id="LT598482">
    <property type="protein sequence ID" value="SCU87476.1"/>
    <property type="molecule type" value="Genomic_DNA"/>
</dbReference>
<evidence type="ECO:0000256" key="6">
    <source>
        <dbReference type="ARBA" id="ARBA00022490"/>
    </source>
</evidence>
<evidence type="ECO:0000313" key="12">
    <source>
        <dbReference type="EMBL" id="SCU87476.1"/>
    </source>
</evidence>
<keyword evidence="7" id="KW-0653">Protein transport</keyword>
<evidence type="ECO:0000256" key="4">
    <source>
        <dbReference type="ARBA" id="ARBA00014268"/>
    </source>
</evidence>
<keyword evidence="8" id="KW-0472">Membrane</keyword>
<dbReference type="PROSITE" id="PS50195">
    <property type="entry name" value="PX"/>
    <property type="match status" value="1"/>
</dbReference>
<comment type="similarity">
    <text evidence="3">Belongs to the sorting nexin family.</text>
</comment>
<evidence type="ECO:0000256" key="9">
    <source>
        <dbReference type="ARBA" id="ARBA00072009"/>
    </source>
</evidence>
<feature type="domain" description="PX" evidence="11">
    <location>
        <begin position="142"/>
        <end position="261"/>
    </location>
</feature>
<keyword evidence="5" id="KW-0813">Transport</keyword>
<feature type="compositionally biased region" description="Polar residues" evidence="10">
    <location>
        <begin position="37"/>
        <end position="50"/>
    </location>
</feature>
<gene>
    <name evidence="12" type="ORF">LAME_0D10220G</name>
</gene>
<dbReference type="InterPro" id="IPR036871">
    <property type="entry name" value="PX_dom_sf"/>
</dbReference>
<sequence>MSLFGDLEDPWRSEQISGPPAAQNEWASLSADPLTSSGILQGDARTSSNGALLRGSHNESIGPSVQLDTSSLIMGQQTGTTPANWGDSLGDVNNQVSRGLSKGDMLTETPFAESTSRSTQPNTKEDYEIWLSEVRKAYNPLSADIIMVEEIPEREGLLFKHTNYLVRHLVELPNTEPTSDKSVVRRYSDFVWLQEVLLKKYPFRMIPDLPPKKIGSHNADSVFLIKRLNGLSRFINLVVKHPVLKTDDLVLTFLTVPTDLLGWRKNASYDTTDEFTDKKIGIPFIKMWHKELADRWNEADSSIDTLLDLWAKITILVERYEKRMKFISQDRALLASMLDDFAKNTPRIYSSETSTTVHEINDHLGMVSKHLNSCNNLTLFESQEMSKELSPRFRTFIDIVLALKGLFERYKIMAGNNVPQLQRRIELSTERMELMKDKPDLRGAEYDKVKQSIQRDRRSIAQQMNKSWLVRECILEEYVHFQETQFLITDNFQRWAKLNMNYMELNSNEWEKLLDSIQSMPTSR</sequence>
<dbReference type="GO" id="GO:0005829">
    <property type="term" value="C:cytosol"/>
    <property type="evidence" value="ECO:0007669"/>
    <property type="project" value="GOC"/>
</dbReference>
<keyword evidence="13" id="KW-1185">Reference proteome</keyword>
<organism evidence="12 13">
    <name type="scientific">Lachancea meyersii CBS 8951</name>
    <dbReference type="NCBI Taxonomy" id="1266667"/>
    <lineage>
        <taxon>Eukaryota</taxon>
        <taxon>Fungi</taxon>
        <taxon>Dikarya</taxon>
        <taxon>Ascomycota</taxon>
        <taxon>Saccharomycotina</taxon>
        <taxon>Saccharomycetes</taxon>
        <taxon>Saccharomycetales</taxon>
        <taxon>Saccharomycetaceae</taxon>
        <taxon>Lachancea</taxon>
    </lineage>
</organism>
<dbReference type="GO" id="GO:0005768">
    <property type="term" value="C:endosome"/>
    <property type="evidence" value="ECO:0007669"/>
    <property type="project" value="TreeGrafter"/>
</dbReference>
<reference evidence="13" key="1">
    <citation type="submission" date="2016-03" db="EMBL/GenBank/DDBJ databases">
        <authorList>
            <person name="Devillers Hugo."/>
        </authorList>
    </citation>
    <scope>NUCLEOTIDE SEQUENCE [LARGE SCALE GENOMIC DNA]</scope>
</reference>
<evidence type="ECO:0000256" key="3">
    <source>
        <dbReference type="ARBA" id="ARBA00010883"/>
    </source>
</evidence>
<evidence type="ECO:0000256" key="2">
    <source>
        <dbReference type="ARBA" id="ARBA00004496"/>
    </source>
</evidence>
<dbReference type="AlphaFoldDB" id="A0A1G4JBQ8"/>
<dbReference type="OrthoDB" id="10064318at2759"/>
<dbReference type="SMART" id="SM00312">
    <property type="entry name" value="PX"/>
    <property type="match status" value="1"/>
</dbReference>
<dbReference type="SUPFAM" id="SSF64268">
    <property type="entry name" value="PX domain"/>
    <property type="match status" value="1"/>
</dbReference>
<protein>
    <recommendedName>
        <fullName evidence="4">Sorting nexin MVP1</fullName>
    </recommendedName>
    <alternativeName>
        <fullName evidence="9">Sorting nexin mvp1</fullName>
    </alternativeName>
</protein>
<dbReference type="CDD" id="cd07597">
    <property type="entry name" value="BAR_SNX8"/>
    <property type="match status" value="1"/>
</dbReference>
<dbReference type="Pfam" id="PF19566">
    <property type="entry name" value="Snx8_BAR_dom"/>
    <property type="match status" value="1"/>
</dbReference>
<evidence type="ECO:0000259" key="11">
    <source>
        <dbReference type="PROSITE" id="PS50195"/>
    </source>
</evidence>
<evidence type="ECO:0000313" key="13">
    <source>
        <dbReference type="Proteomes" id="UP000191144"/>
    </source>
</evidence>
<feature type="region of interest" description="Disordered" evidence="10">
    <location>
        <begin position="1"/>
        <end position="23"/>
    </location>
</feature>
<dbReference type="InterPro" id="IPR001683">
    <property type="entry name" value="PX_dom"/>
</dbReference>
<dbReference type="GO" id="GO:0016020">
    <property type="term" value="C:membrane"/>
    <property type="evidence" value="ECO:0007669"/>
    <property type="project" value="UniProtKB-SubCell"/>
</dbReference>
<dbReference type="InterPro" id="IPR045734">
    <property type="entry name" value="Snx8_BAR_dom"/>
</dbReference>
<dbReference type="GO" id="GO:0006623">
    <property type="term" value="P:protein targeting to vacuole"/>
    <property type="evidence" value="ECO:0007669"/>
    <property type="project" value="TreeGrafter"/>
</dbReference>
<comment type="subcellular location">
    <subcellularLocation>
        <location evidence="2">Cytoplasm</location>
    </subcellularLocation>
    <subcellularLocation>
        <location evidence="1">Membrane</location>
        <topology evidence="1">Peripheral membrane protein</topology>
        <orientation evidence="1">Cytoplasmic side</orientation>
    </subcellularLocation>
</comment>
<dbReference type="FunFam" id="3.30.1520.10:FF:000042">
    <property type="entry name" value="Sorting nexin mvp1"/>
    <property type="match status" value="1"/>
</dbReference>
<dbReference type="InterPro" id="IPR028662">
    <property type="entry name" value="SNX8/Mvp1"/>
</dbReference>
<dbReference type="GO" id="GO:0032266">
    <property type="term" value="F:phosphatidylinositol-3-phosphate binding"/>
    <property type="evidence" value="ECO:0007669"/>
    <property type="project" value="TreeGrafter"/>
</dbReference>
<feature type="region of interest" description="Disordered" evidence="10">
    <location>
        <begin position="37"/>
        <end position="61"/>
    </location>
</feature>
<evidence type="ECO:0000256" key="10">
    <source>
        <dbReference type="SAM" id="MobiDB-lite"/>
    </source>
</evidence>
<evidence type="ECO:0000256" key="8">
    <source>
        <dbReference type="ARBA" id="ARBA00023136"/>
    </source>
</evidence>
<dbReference type="Gene3D" id="3.30.1520.10">
    <property type="entry name" value="Phox-like domain"/>
    <property type="match status" value="1"/>
</dbReference>
<evidence type="ECO:0000256" key="5">
    <source>
        <dbReference type="ARBA" id="ARBA00022448"/>
    </source>
</evidence>
<proteinExistence type="inferred from homology"/>
<dbReference type="PANTHER" id="PTHR47554">
    <property type="entry name" value="SORTING NEXIN MVP1"/>
    <property type="match status" value="1"/>
</dbReference>
<dbReference type="PANTHER" id="PTHR47554:SF1">
    <property type="entry name" value="SORTING NEXIN MVP1"/>
    <property type="match status" value="1"/>
</dbReference>
<dbReference type="Pfam" id="PF00787">
    <property type="entry name" value="PX"/>
    <property type="match status" value="1"/>
</dbReference>
<dbReference type="CDD" id="cd06866">
    <property type="entry name" value="PX_SNX8_Mvp1p_like"/>
    <property type="match status" value="1"/>
</dbReference>
<evidence type="ECO:0000256" key="1">
    <source>
        <dbReference type="ARBA" id="ARBA00004287"/>
    </source>
</evidence>
<keyword evidence="6" id="KW-0963">Cytoplasm</keyword>
<dbReference type="GO" id="GO:0042147">
    <property type="term" value="P:retrograde transport, endosome to Golgi"/>
    <property type="evidence" value="ECO:0007669"/>
    <property type="project" value="InterPro"/>
</dbReference>
<dbReference type="Proteomes" id="UP000191144">
    <property type="component" value="Chromosome D"/>
</dbReference>
<name>A0A1G4JBQ8_9SACH</name>
<dbReference type="InterPro" id="IPR035704">
    <property type="entry name" value="SNX8/Mvp1_PX"/>
</dbReference>
<accession>A0A1G4JBQ8</accession>